<reference evidence="3 4" key="1">
    <citation type="submission" date="2014-03" db="EMBL/GenBank/DDBJ databases">
        <title>Genome sequence of Sphingobium yanoikuyae B1.</title>
        <authorList>
            <person name="Gan H.M."/>
            <person name="Gan H.Y."/>
            <person name="Savka M.A."/>
        </authorList>
    </citation>
    <scope>NUCLEOTIDE SEQUENCE [LARGE SCALE GENOMIC DNA]</scope>
    <source>
        <strain evidence="3 4">B1</strain>
    </source>
</reference>
<dbReference type="PANTHER" id="PTHR43639">
    <property type="entry name" value="OXIDOREDUCTASE, SHORT-CHAIN DEHYDROGENASE/REDUCTASE FAMILY (AFU_ORTHOLOGUE AFUA_5G02870)"/>
    <property type="match status" value="1"/>
</dbReference>
<dbReference type="SUPFAM" id="SSF51735">
    <property type="entry name" value="NAD(P)-binding Rossmann-fold domains"/>
    <property type="match status" value="1"/>
</dbReference>
<dbReference type="GO" id="GO:0016491">
    <property type="term" value="F:oxidoreductase activity"/>
    <property type="evidence" value="ECO:0007669"/>
    <property type="project" value="UniProtKB-KW"/>
</dbReference>
<dbReference type="eggNOG" id="COG1028">
    <property type="taxonomic scope" value="Bacteria"/>
</dbReference>
<dbReference type="Pfam" id="PF13561">
    <property type="entry name" value="adh_short_C2"/>
    <property type="match status" value="1"/>
</dbReference>
<accession>A0A084EN25</accession>
<sequence>MNDVTGEGEGAELAYRPIGGAKKDAGPTGPLPLASRRLALVTGGHRRLGGIISAALAQAGYSLAIHGSHDTRLDSHLAIALEENGAEWEGFVVDFADPEAAEELVAQVAERFGRPPDLLVNSAAIFGQDRIDSVTADDLMRHYAVNCAAPAMLTKAFATVPAGTGDRCIVNILDQRIDHPHGDQLAYTLSKLALAGLTKTAASSLAPQVRVNAVAPGLTIATPDYDAEQMARLEQLMPLGRLPQAEQIAQAVLYLAGATAVTGQTLYVDGGAHMRSYDQDFMHLCR</sequence>
<dbReference type="PRINTS" id="PR00081">
    <property type="entry name" value="GDHRDH"/>
</dbReference>
<name>A0A084EN25_SPHYA</name>
<evidence type="ECO:0000313" key="4">
    <source>
        <dbReference type="Proteomes" id="UP000028534"/>
    </source>
</evidence>
<dbReference type="AlphaFoldDB" id="A0A084EN25"/>
<dbReference type="EMBL" id="JGVR01000009">
    <property type="protein sequence ID" value="KEZ19367.1"/>
    <property type="molecule type" value="Genomic_DNA"/>
</dbReference>
<dbReference type="InterPro" id="IPR002347">
    <property type="entry name" value="SDR_fam"/>
</dbReference>
<dbReference type="InterPro" id="IPR036291">
    <property type="entry name" value="NAD(P)-bd_dom_sf"/>
</dbReference>
<proteinExistence type="inferred from homology"/>
<comment type="caution">
    <text evidence="3">The sequence shown here is derived from an EMBL/GenBank/DDBJ whole genome shotgun (WGS) entry which is preliminary data.</text>
</comment>
<protein>
    <submittedName>
        <fullName evidence="3">FolM Alternative dihydrofolate reductase 1</fullName>
    </submittedName>
</protein>
<dbReference type="RefSeq" id="WP_037518928.1">
    <property type="nucleotide sequence ID" value="NZ_JGVR01000009.1"/>
</dbReference>
<keyword evidence="2" id="KW-0560">Oxidoreductase</keyword>
<evidence type="ECO:0000256" key="2">
    <source>
        <dbReference type="ARBA" id="ARBA00023002"/>
    </source>
</evidence>
<dbReference type="Proteomes" id="UP000028534">
    <property type="component" value="Unassembled WGS sequence"/>
</dbReference>
<organism evidence="3 4">
    <name type="scientific">Sphingobium yanoikuyae</name>
    <name type="common">Sphingomonas yanoikuyae</name>
    <dbReference type="NCBI Taxonomy" id="13690"/>
    <lineage>
        <taxon>Bacteria</taxon>
        <taxon>Pseudomonadati</taxon>
        <taxon>Pseudomonadota</taxon>
        <taxon>Alphaproteobacteria</taxon>
        <taxon>Sphingomonadales</taxon>
        <taxon>Sphingomonadaceae</taxon>
        <taxon>Sphingobium</taxon>
    </lineage>
</organism>
<dbReference type="PATRIC" id="fig|13690.10.peg.1941"/>
<dbReference type="STRING" id="13690.AX777_17870"/>
<dbReference type="Gene3D" id="3.40.50.720">
    <property type="entry name" value="NAD(P)-binding Rossmann-like Domain"/>
    <property type="match status" value="1"/>
</dbReference>
<evidence type="ECO:0000256" key="1">
    <source>
        <dbReference type="ARBA" id="ARBA00006484"/>
    </source>
</evidence>
<dbReference type="PANTHER" id="PTHR43639:SF1">
    <property type="entry name" value="SHORT-CHAIN DEHYDROGENASE_REDUCTASE FAMILY PROTEIN"/>
    <property type="match status" value="1"/>
</dbReference>
<evidence type="ECO:0000313" key="3">
    <source>
        <dbReference type="EMBL" id="KEZ19367.1"/>
    </source>
</evidence>
<gene>
    <name evidence="3" type="ORF">CP98_01886</name>
</gene>
<comment type="similarity">
    <text evidence="1">Belongs to the short-chain dehydrogenases/reductases (SDR) family.</text>
</comment>